<evidence type="ECO:0000313" key="4">
    <source>
        <dbReference type="EMBL" id="GEQ84537.1"/>
    </source>
</evidence>
<proteinExistence type="predicted"/>
<reference evidence="4 5" key="1">
    <citation type="submission" date="2019-08" db="EMBL/GenBank/DDBJ databases">
        <title>Ulvibacter marinistellae sp. nov., isolated from a starfish, Patiria pectinifera.</title>
        <authorList>
            <person name="Kawano K."/>
            <person name="Ushijima N."/>
            <person name="Kihara M."/>
            <person name="Itoh H."/>
        </authorList>
    </citation>
    <scope>NUCLEOTIDE SEQUENCE [LARGE SCALE GENOMIC DNA]</scope>
    <source>
        <strain evidence="4 5">KK4</strain>
    </source>
</reference>
<dbReference type="EMBL" id="BKCF01000001">
    <property type="protein sequence ID" value="GEQ84537.1"/>
    <property type="molecule type" value="Genomic_DNA"/>
</dbReference>
<dbReference type="SUPFAM" id="SSF53474">
    <property type="entry name" value="alpha/beta-Hydrolases"/>
    <property type="match status" value="1"/>
</dbReference>
<dbReference type="AlphaFoldDB" id="A0A5J4FRV7"/>
<keyword evidence="1" id="KW-0378">Hydrolase</keyword>
<dbReference type="PANTHER" id="PTHR48081:SF33">
    <property type="entry name" value="KYNURENINE FORMAMIDASE"/>
    <property type="match status" value="1"/>
</dbReference>
<evidence type="ECO:0000259" key="3">
    <source>
        <dbReference type="Pfam" id="PF20434"/>
    </source>
</evidence>
<dbReference type="InterPro" id="IPR029058">
    <property type="entry name" value="AB_hydrolase_fold"/>
</dbReference>
<organism evidence="4 5">
    <name type="scientific">Patiriisocius marinistellae</name>
    <dbReference type="NCBI Taxonomy" id="2494560"/>
    <lineage>
        <taxon>Bacteria</taxon>
        <taxon>Pseudomonadati</taxon>
        <taxon>Bacteroidota</taxon>
        <taxon>Flavobacteriia</taxon>
        <taxon>Flavobacteriales</taxon>
        <taxon>Flavobacteriaceae</taxon>
        <taxon>Patiriisocius</taxon>
    </lineage>
</organism>
<feature type="domain" description="BD-FAE-like" evidence="3">
    <location>
        <begin position="107"/>
        <end position="277"/>
    </location>
</feature>
<comment type="caution">
    <text evidence="4">The sequence shown here is derived from an EMBL/GenBank/DDBJ whole genome shotgun (WGS) entry which is preliminary data.</text>
</comment>
<feature type="transmembrane region" description="Helical" evidence="2">
    <location>
        <begin position="50"/>
        <end position="71"/>
    </location>
</feature>
<keyword evidence="2" id="KW-0472">Membrane</keyword>
<sequence>MFGISIVLKDTHKPSTTISNLTIILTELSKPSAYLYRIISRHKAEILNPLYMMFKLLGVLFFIISFTSCAVKKHADISYLNTPELKIKTDGEIPKLNVFNSRNISEENKSVKKPVLIFVYGGNWNTGSKDIYGFLGRNFVKHDVVSVLPNYTLSPQANYDTMARQIAEAIKWTQNNIADYGGDPSRIYLTGHSAGGHLVALATLNPKYGIDPASISGIILNDAAALDMKHYLENNPPTTTDDYLTTWTNEPAKWQDASPVYFLSKTSPPFKIYLGSKTYQSIKTANARFLEELHNFQPAVQPQILKKKHVPMVLQYFWPWSKRYDEIVAFMGVVKKN</sequence>
<dbReference type="RefSeq" id="WP_308645048.1">
    <property type="nucleotide sequence ID" value="NZ_BKCF01000001.1"/>
</dbReference>
<evidence type="ECO:0000313" key="5">
    <source>
        <dbReference type="Proteomes" id="UP000326994"/>
    </source>
</evidence>
<dbReference type="GO" id="GO:0004061">
    <property type="term" value="F:arylformamidase activity"/>
    <property type="evidence" value="ECO:0007669"/>
    <property type="project" value="TreeGrafter"/>
</dbReference>
<dbReference type="InterPro" id="IPR050300">
    <property type="entry name" value="GDXG_lipolytic_enzyme"/>
</dbReference>
<evidence type="ECO:0000256" key="1">
    <source>
        <dbReference type="ARBA" id="ARBA00022801"/>
    </source>
</evidence>
<name>A0A5J4FRV7_9FLAO</name>
<dbReference type="Pfam" id="PF20434">
    <property type="entry name" value="BD-FAE"/>
    <property type="match status" value="1"/>
</dbReference>
<dbReference type="Gene3D" id="3.40.50.1820">
    <property type="entry name" value="alpha/beta hydrolase"/>
    <property type="match status" value="1"/>
</dbReference>
<keyword evidence="2" id="KW-0812">Transmembrane</keyword>
<dbReference type="InterPro" id="IPR049492">
    <property type="entry name" value="BD-FAE-like_dom"/>
</dbReference>
<evidence type="ECO:0000256" key="2">
    <source>
        <dbReference type="SAM" id="Phobius"/>
    </source>
</evidence>
<dbReference type="PANTHER" id="PTHR48081">
    <property type="entry name" value="AB HYDROLASE SUPERFAMILY PROTEIN C4A8.06C"/>
    <property type="match status" value="1"/>
</dbReference>
<accession>A0A5J4FRV7</accession>
<keyword evidence="5" id="KW-1185">Reference proteome</keyword>
<dbReference type="Proteomes" id="UP000326994">
    <property type="component" value="Unassembled WGS sequence"/>
</dbReference>
<keyword evidence="2" id="KW-1133">Transmembrane helix</keyword>
<protein>
    <recommendedName>
        <fullName evidence="3">BD-FAE-like domain-containing protein</fullName>
    </recommendedName>
</protein>
<gene>
    <name evidence="4" type="ORF">ULMS_00450</name>
</gene>